<keyword evidence="2" id="KW-1185">Reference proteome</keyword>
<dbReference type="Proteomes" id="UP000326396">
    <property type="component" value="Unassembled WGS sequence"/>
</dbReference>
<sequence length="98" mass="11084">MSDEAKAKGNATFSVGNYANGIHHFIQQQSEDVVFAYKKGLEVNPNNKLWKVRMILPLCVLLPMCGFENKENPSLENKHMTNMVALKQTRQPLPNNIV</sequence>
<evidence type="ECO:0000313" key="2">
    <source>
        <dbReference type="Proteomes" id="UP000326396"/>
    </source>
</evidence>
<dbReference type="EMBL" id="SZYD01000432">
    <property type="protein sequence ID" value="KAD1839805.1"/>
    <property type="molecule type" value="Genomic_DNA"/>
</dbReference>
<reference evidence="1 2" key="1">
    <citation type="submission" date="2019-05" db="EMBL/GenBank/DDBJ databases">
        <title>Mikania micrantha, genome provides insights into the molecular mechanism of rapid growth.</title>
        <authorList>
            <person name="Liu B."/>
        </authorList>
    </citation>
    <scope>NUCLEOTIDE SEQUENCE [LARGE SCALE GENOMIC DNA]</scope>
    <source>
        <strain evidence="1">NLD-2019</strain>
        <tissue evidence="1">Leaf</tissue>
    </source>
</reference>
<accession>A0A5N6LIF0</accession>
<name>A0A5N6LIF0_9ASTR</name>
<comment type="caution">
    <text evidence="1">The sequence shown here is derived from an EMBL/GenBank/DDBJ whole genome shotgun (WGS) entry which is preliminary data.</text>
</comment>
<organism evidence="1 2">
    <name type="scientific">Mikania micrantha</name>
    <name type="common">bitter vine</name>
    <dbReference type="NCBI Taxonomy" id="192012"/>
    <lineage>
        <taxon>Eukaryota</taxon>
        <taxon>Viridiplantae</taxon>
        <taxon>Streptophyta</taxon>
        <taxon>Embryophyta</taxon>
        <taxon>Tracheophyta</taxon>
        <taxon>Spermatophyta</taxon>
        <taxon>Magnoliopsida</taxon>
        <taxon>eudicotyledons</taxon>
        <taxon>Gunneridae</taxon>
        <taxon>Pentapetalae</taxon>
        <taxon>asterids</taxon>
        <taxon>campanulids</taxon>
        <taxon>Asterales</taxon>
        <taxon>Asteraceae</taxon>
        <taxon>Asteroideae</taxon>
        <taxon>Heliantheae alliance</taxon>
        <taxon>Eupatorieae</taxon>
        <taxon>Mikania</taxon>
    </lineage>
</organism>
<dbReference type="AlphaFoldDB" id="A0A5N6LIF0"/>
<protein>
    <submittedName>
        <fullName evidence="1">Uncharacterized protein</fullName>
    </submittedName>
</protein>
<gene>
    <name evidence="1" type="ORF">E3N88_42226</name>
</gene>
<evidence type="ECO:0000313" key="1">
    <source>
        <dbReference type="EMBL" id="KAD1839805.1"/>
    </source>
</evidence>
<dbReference type="OrthoDB" id="2423701at2759"/>
<proteinExistence type="predicted"/>